<dbReference type="Ensembl" id="ENSNBRT00000030326.1">
    <property type="protein sequence ID" value="ENSNBRP00000029567.1"/>
    <property type="gene ID" value="ENSNBRG00000022520.1"/>
</dbReference>
<evidence type="ECO:0000313" key="8">
    <source>
        <dbReference type="Ensembl" id="ENSNBRP00000029567.1"/>
    </source>
</evidence>
<evidence type="ECO:0000256" key="6">
    <source>
        <dbReference type="SAM" id="Phobius"/>
    </source>
</evidence>
<name>A0A3Q4IDW0_NEOBR</name>
<accession>A0A3Q4IDW0</accession>
<evidence type="ECO:0000256" key="3">
    <source>
        <dbReference type="ARBA" id="ARBA00022692"/>
    </source>
</evidence>
<feature type="transmembrane region" description="Helical" evidence="6">
    <location>
        <begin position="83"/>
        <end position="103"/>
    </location>
</feature>
<dbReference type="Pfam" id="PF00029">
    <property type="entry name" value="Connexin"/>
    <property type="match status" value="1"/>
</dbReference>
<evidence type="ECO:0000256" key="5">
    <source>
        <dbReference type="ARBA" id="ARBA00023136"/>
    </source>
</evidence>
<dbReference type="CTD" id="100332365"/>
<dbReference type="InterPro" id="IPR038359">
    <property type="entry name" value="Connexin_N_sf"/>
</dbReference>
<feature type="domain" description="Connexin N-terminal" evidence="7">
    <location>
        <begin position="14"/>
        <end position="232"/>
    </location>
</feature>
<evidence type="ECO:0000259" key="7">
    <source>
        <dbReference type="Pfam" id="PF00029"/>
    </source>
</evidence>
<evidence type="ECO:0000256" key="4">
    <source>
        <dbReference type="ARBA" id="ARBA00022989"/>
    </source>
</evidence>
<dbReference type="OMA" id="CRSLWFG"/>
<dbReference type="GeneTree" id="ENSGT00600000085580"/>
<dbReference type="InterPro" id="IPR000500">
    <property type="entry name" value="Connexin"/>
</dbReference>
<comment type="subcellular location">
    <subcellularLocation>
        <location evidence="1">Cell membrane</location>
        <topology evidence="1">Multi-pass membrane protein</topology>
    </subcellularLocation>
</comment>
<reference evidence="8" key="2">
    <citation type="submission" date="2025-09" db="UniProtKB">
        <authorList>
            <consortium name="Ensembl"/>
        </authorList>
    </citation>
    <scope>IDENTIFICATION</scope>
</reference>
<dbReference type="AlphaFoldDB" id="A0A3Q4IDW0"/>
<dbReference type="GeneID" id="102778824"/>
<keyword evidence="5 6" id="KW-0472">Membrane</keyword>
<evidence type="ECO:0000256" key="1">
    <source>
        <dbReference type="ARBA" id="ARBA00004651"/>
    </source>
</evidence>
<dbReference type="PANTHER" id="PTHR11984:SF20">
    <property type="entry name" value="GAP JUNCTION BETA-1 PROTEIN"/>
    <property type="match status" value="1"/>
</dbReference>
<dbReference type="PANTHER" id="PTHR11984">
    <property type="entry name" value="CONNEXIN"/>
    <property type="match status" value="1"/>
</dbReference>
<dbReference type="GO" id="GO:0007267">
    <property type="term" value="P:cell-cell signaling"/>
    <property type="evidence" value="ECO:0007669"/>
    <property type="project" value="TreeGrafter"/>
</dbReference>
<evidence type="ECO:0000256" key="2">
    <source>
        <dbReference type="ARBA" id="ARBA00022475"/>
    </source>
</evidence>
<dbReference type="OrthoDB" id="9045030at2759"/>
<dbReference type="Gene3D" id="1.20.1440.80">
    <property type="entry name" value="Gap junction channel protein cysteine-rich domain"/>
    <property type="match status" value="1"/>
</dbReference>
<protein>
    <submittedName>
        <fullName evidence="8">Gap junction protein zeta 1</fullName>
    </submittedName>
</protein>
<reference evidence="8" key="1">
    <citation type="submission" date="2025-08" db="UniProtKB">
        <authorList>
            <consortium name="Ensembl"/>
        </authorList>
    </citation>
    <scope>IDENTIFICATION</scope>
</reference>
<keyword evidence="2" id="KW-1003">Cell membrane</keyword>
<proteinExistence type="predicted"/>
<keyword evidence="4 6" id="KW-1133">Transmembrane helix</keyword>
<dbReference type="InterPro" id="IPR013092">
    <property type="entry name" value="Connexin_N"/>
</dbReference>
<dbReference type="STRING" id="32507.ENSNBRP00000029567"/>
<sequence>MAAIVTGLIPILRTAVDTTATYKCRSLWFGLLCVRLVVLFFAELPFSKLDADFTCNISTPGSSTPDVCTKFCFNERFDKPMIVAWNFMFVMVVISVLLMELFTSHLRTMAQKRSFRMKADEKPEAQGTEEAQTVATAGGRGKMIIDLHKDRGTVGFYLLSIALRILVEACFLFLLLYWNPHALRDEHTCTKEGCKYVCILRAAPEKRMSIYALASISDIIIACSVLFCVYSIVHYLCNA</sequence>
<dbReference type="RefSeq" id="XP_006801161.1">
    <property type="nucleotide sequence ID" value="XM_006801098.1"/>
</dbReference>
<dbReference type="GO" id="GO:0005243">
    <property type="term" value="F:gap junction channel activity"/>
    <property type="evidence" value="ECO:0007669"/>
    <property type="project" value="TreeGrafter"/>
</dbReference>
<keyword evidence="3 6" id="KW-0812">Transmembrane</keyword>
<dbReference type="GO" id="GO:0005922">
    <property type="term" value="C:connexin complex"/>
    <property type="evidence" value="ECO:0007669"/>
    <property type="project" value="InterPro"/>
</dbReference>
<feature type="transmembrane region" description="Helical" evidence="6">
    <location>
        <begin position="210"/>
        <end position="233"/>
    </location>
</feature>
<dbReference type="Proteomes" id="UP000261580">
    <property type="component" value="Unassembled WGS sequence"/>
</dbReference>
<evidence type="ECO:0000313" key="9">
    <source>
        <dbReference type="Proteomes" id="UP000261580"/>
    </source>
</evidence>
<keyword evidence="9" id="KW-1185">Reference proteome</keyword>
<dbReference type="Bgee" id="ENSNBRG00000022520">
    <property type="expression patterns" value="Expressed in blood"/>
</dbReference>
<organism evidence="8 9">
    <name type="scientific">Neolamprologus brichardi</name>
    <name type="common">Fairy cichlid</name>
    <name type="synonym">Lamprologus brichardi</name>
    <dbReference type="NCBI Taxonomy" id="32507"/>
    <lineage>
        <taxon>Eukaryota</taxon>
        <taxon>Metazoa</taxon>
        <taxon>Chordata</taxon>
        <taxon>Craniata</taxon>
        <taxon>Vertebrata</taxon>
        <taxon>Euteleostomi</taxon>
        <taxon>Actinopterygii</taxon>
        <taxon>Neopterygii</taxon>
        <taxon>Teleostei</taxon>
        <taxon>Neoteleostei</taxon>
        <taxon>Acanthomorphata</taxon>
        <taxon>Ovalentaria</taxon>
        <taxon>Cichlomorphae</taxon>
        <taxon>Cichliformes</taxon>
        <taxon>Cichlidae</taxon>
        <taxon>African cichlids</taxon>
        <taxon>Pseudocrenilabrinae</taxon>
        <taxon>Lamprologini</taxon>
        <taxon>Neolamprologus</taxon>
    </lineage>
</organism>
<feature type="transmembrane region" description="Helical" evidence="6">
    <location>
        <begin position="27"/>
        <end position="46"/>
    </location>
</feature>
<feature type="transmembrane region" description="Helical" evidence="6">
    <location>
        <begin position="156"/>
        <end position="178"/>
    </location>
</feature>